<dbReference type="GO" id="GO:0031369">
    <property type="term" value="F:translation initiation factor binding"/>
    <property type="evidence" value="ECO:0007669"/>
    <property type="project" value="InterPro"/>
</dbReference>
<dbReference type="PANTHER" id="PTHR14068:SF0">
    <property type="entry name" value="EUKARYOTIC TRANSLATION INITIATION FACTOR 3 SUBUNIT B"/>
    <property type="match status" value="1"/>
</dbReference>
<dbReference type="PANTHER" id="PTHR14068">
    <property type="entry name" value="EUKARYOTIC TRANSLATION INITIATION FACTOR 3 EIF3 -RELATED"/>
    <property type="match status" value="1"/>
</dbReference>
<evidence type="ECO:0000313" key="6">
    <source>
        <dbReference type="EMBL" id="KFK29771.1"/>
    </source>
</evidence>
<name>A0A087GIR9_ARAAL</name>
<dbReference type="GO" id="GO:0005852">
    <property type="term" value="C:eukaryotic translation initiation factor 3 complex"/>
    <property type="evidence" value="ECO:0007669"/>
    <property type="project" value="InterPro"/>
</dbReference>
<dbReference type="InterPro" id="IPR015943">
    <property type="entry name" value="WD40/YVTN_repeat-like_dom_sf"/>
</dbReference>
<gene>
    <name evidence="6" type="ordered locus">AALP_Aa7g177200</name>
</gene>
<dbReference type="InterPro" id="IPR011400">
    <property type="entry name" value="EIF3B"/>
</dbReference>
<dbReference type="eggNOG" id="KOG2314">
    <property type="taxonomic scope" value="Eukaryota"/>
</dbReference>
<evidence type="ECO:0000256" key="4">
    <source>
        <dbReference type="ARBA" id="ARBA00022917"/>
    </source>
</evidence>
<dbReference type="EMBL" id="CM002875">
    <property type="protein sequence ID" value="KFK29771.1"/>
    <property type="molecule type" value="Genomic_DNA"/>
</dbReference>
<keyword evidence="1" id="KW-0963">Cytoplasm</keyword>
<keyword evidence="7" id="KW-1185">Reference proteome</keyword>
<dbReference type="GO" id="GO:0003723">
    <property type="term" value="F:RNA binding"/>
    <property type="evidence" value="ECO:0007669"/>
    <property type="project" value="UniProtKB-KW"/>
</dbReference>
<reference evidence="7" key="1">
    <citation type="journal article" date="2015" name="Nat. Plants">
        <title>Genome expansion of Arabis alpina linked with retrotransposition and reduced symmetric DNA methylation.</title>
        <authorList>
            <person name="Willing E.M."/>
            <person name="Rawat V."/>
            <person name="Mandakova T."/>
            <person name="Maumus F."/>
            <person name="James G.V."/>
            <person name="Nordstroem K.J."/>
            <person name="Becker C."/>
            <person name="Warthmann N."/>
            <person name="Chica C."/>
            <person name="Szarzynska B."/>
            <person name="Zytnicki M."/>
            <person name="Albani M.C."/>
            <person name="Kiefer C."/>
            <person name="Bergonzi S."/>
            <person name="Castaings L."/>
            <person name="Mateos J.L."/>
            <person name="Berns M.C."/>
            <person name="Bujdoso N."/>
            <person name="Piofczyk T."/>
            <person name="de Lorenzo L."/>
            <person name="Barrero-Sicilia C."/>
            <person name="Mateos I."/>
            <person name="Piednoel M."/>
            <person name="Hagmann J."/>
            <person name="Chen-Min-Tao R."/>
            <person name="Iglesias-Fernandez R."/>
            <person name="Schuster S.C."/>
            <person name="Alonso-Blanco C."/>
            <person name="Roudier F."/>
            <person name="Carbonero P."/>
            <person name="Paz-Ares J."/>
            <person name="Davis S.J."/>
            <person name="Pecinka A."/>
            <person name="Quesneville H."/>
            <person name="Colot V."/>
            <person name="Lysak M.A."/>
            <person name="Weigel D."/>
            <person name="Coupland G."/>
            <person name="Schneeberger K."/>
        </authorList>
    </citation>
    <scope>NUCLEOTIDE SEQUENCE [LARGE SCALE GENOMIC DNA]</scope>
    <source>
        <strain evidence="7">cv. Pajares</strain>
    </source>
</reference>
<organism evidence="6 7">
    <name type="scientific">Arabis alpina</name>
    <name type="common">Alpine rock-cress</name>
    <dbReference type="NCBI Taxonomy" id="50452"/>
    <lineage>
        <taxon>Eukaryota</taxon>
        <taxon>Viridiplantae</taxon>
        <taxon>Streptophyta</taxon>
        <taxon>Embryophyta</taxon>
        <taxon>Tracheophyta</taxon>
        <taxon>Spermatophyta</taxon>
        <taxon>Magnoliopsida</taxon>
        <taxon>eudicotyledons</taxon>
        <taxon>Gunneridae</taxon>
        <taxon>Pentapetalae</taxon>
        <taxon>rosids</taxon>
        <taxon>malvids</taxon>
        <taxon>Brassicales</taxon>
        <taxon>Brassicaceae</taxon>
        <taxon>Arabideae</taxon>
        <taxon>Arabis</taxon>
    </lineage>
</organism>
<dbReference type="OMA" id="FRIREPC"/>
<dbReference type="Pfam" id="PF08662">
    <property type="entry name" value="eIF2A"/>
    <property type="match status" value="1"/>
</dbReference>
<dbReference type="GO" id="GO:0003743">
    <property type="term" value="F:translation initiation factor activity"/>
    <property type="evidence" value="ECO:0007669"/>
    <property type="project" value="UniProtKB-KW"/>
</dbReference>
<dbReference type="OrthoDB" id="10250414at2759"/>
<keyword evidence="2" id="KW-0396">Initiation factor</keyword>
<sequence>MFDEIEKTHGKKFRNSKHILSVYMFDEIEKLMNVKEEWEPPQIKAYAPKNWTESFVQWSPLTTYLVTLHKPGVALCGGASTFKPLMHYKHPMVQLVDISSAENYLVTYHSQEPSNKQGANQVEIKIFDVRSGILMRDFNGSADEFSNGGDVSWPVFNLIEKKSMSVDNVVDFCWSPTDSILVLFVAEQSDGNQPAKVTLVQLPSKTELRQKNLFNTAQQHTGRVTKLVTLKGKQANSLFWSPNGKHIILADCSNGFNGKLEFYNVDELMTMATVENFMATDIKWDPTGSLLGVQYQRLCCRTKRKKSYEKEDDDVSVLLSKQEKEKRRMMMEEWEKWLNKWKMLREEESFGEDEEEEEECDYYETNEEFIDVSEEVVAF</sequence>
<dbReference type="SUPFAM" id="SSF82171">
    <property type="entry name" value="DPP6 N-terminal domain-like"/>
    <property type="match status" value="1"/>
</dbReference>
<evidence type="ECO:0000256" key="3">
    <source>
        <dbReference type="ARBA" id="ARBA00022884"/>
    </source>
</evidence>
<proteinExistence type="predicted"/>
<feature type="domain" description="Translation initiation factor beta propellor-like" evidence="5">
    <location>
        <begin position="169"/>
        <end position="290"/>
    </location>
</feature>
<protein>
    <recommendedName>
        <fullName evidence="5">Translation initiation factor beta propellor-like domain-containing protein</fullName>
    </recommendedName>
</protein>
<dbReference type="AlphaFoldDB" id="A0A087GIR9"/>
<evidence type="ECO:0000313" key="7">
    <source>
        <dbReference type="Proteomes" id="UP000029120"/>
    </source>
</evidence>
<keyword evidence="3" id="KW-0694">RNA-binding</keyword>
<accession>A0A087GIR9</accession>
<dbReference type="Proteomes" id="UP000029120">
    <property type="component" value="Chromosome 7"/>
</dbReference>
<dbReference type="InterPro" id="IPR013979">
    <property type="entry name" value="TIF_beta_prop-like"/>
</dbReference>
<evidence type="ECO:0000259" key="5">
    <source>
        <dbReference type="Pfam" id="PF08662"/>
    </source>
</evidence>
<evidence type="ECO:0000256" key="1">
    <source>
        <dbReference type="ARBA" id="ARBA00022490"/>
    </source>
</evidence>
<dbReference type="Gene3D" id="2.130.10.10">
    <property type="entry name" value="YVTN repeat-like/Quinoprotein amine dehydrogenase"/>
    <property type="match status" value="1"/>
</dbReference>
<keyword evidence="4" id="KW-0648">Protein biosynthesis</keyword>
<evidence type="ECO:0000256" key="2">
    <source>
        <dbReference type="ARBA" id="ARBA00022540"/>
    </source>
</evidence>
<dbReference type="Gramene" id="KFK29771">
    <property type="protein sequence ID" value="KFK29771"/>
    <property type="gene ID" value="AALP_AA7G177200"/>
</dbReference>